<gene>
    <name evidence="5" type="ORF">FRUB_08415</name>
</gene>
<name>A0A225D2W9_9BACT</name>
<feature type="domain" description="SHSP" evidence="4">
    <location>
        <begin position="16"/>
        <end position="125"/>
    </location>
</feature>
<dbReference type="Pfam" id="PF00011">
    <property type="entry name" value="HSP20"/>
    <property type="match status" value="1"/>
</dbReference>
<evidence type="ECO:0000256" key="2">
    <source>
        <dbReference type="RuleBase" id="RU003616"/>
    </source>
</evidence>
<accession>A0A225D2W9</accession>
<comment type="caution">
    <text evidence="5">The sequence shown here is derived from an EMBL/GenBank/DDBJ whole genome shotgun (WGS) entry which is preliminary data.</text>
</comment>
<organism evidence="5 6">
    <name type="scientific">Fimbriiglobus ruber</name>
    <dbReference type="NCBI Taxonomy" id="1908690"/>
    <lineage>
        <taxon>Bacteria</taxon>
        <taxon>Pseudomonadati</taxon>
        <taxon>Planctomycetota</taxon>
        <taxon>Planctomycetia</taxon>
        <taxon>Gemmatales</taxon>
        <taxon>Gemmataceae</taxon>
        <taxon>Fimbriiglobus</taxon>
    </lineage>
</organism>
<dbReference type="Proteomes" id="UP000214646">
    <property type="component" value="Unassembled WGS sequence"/>
</dbReference>
<dbReference type="InterPro" id="IPR031107">
    <property type="entry name" value="Small_HSP"/>
</dbReference>
<comment type="similarity">
    <text evidence="1 2">Belongs to the small heat shock protein (HSP20) family.</text>
</comment>
<keyword evidence="5" id="KW-0346">Stress response</keyword>
<evidence type="ECO:0000313" key="5">
    <source>
        <dbReference type="EMBL" id="OWK35852.1"/>
    </source>
</evidence>
<dbReference type="Gene3D" id="2.60.40.790">
    <property type="match status" value="1"/>
</dbReference>
<protein>
    <submittedName>
        <fullName evidence="5">Heat shock protein Hsp20</fullName>
    </submittedName>
</protein>
<dbReference type="CDD" id="cd06464">
    <property type="entry name" value="ACD_sHsps-like"/>
    <property type="match status" value="1"/>
</dbReference>
<evidence type="ECO:0000256" key="3">
    <source>
        <dbReference type="SAM" id="MobiDB-lite"/>
    </source>
</evidence>
<dbReference type="SUPFAM" id="SSF49764">
    <property type="entry name" value="HSP20-like chaperones"/>
    <property type="match status" value="1"/>
</dbReference>
<evidence type="ECO:0000313" key="6">
    <source>
        <dbReference type="Proteomes" id="UP000214646"/>
    </source>
</evidence>
<dbReference type="AlphaFoldDB" id="A0A225D2W9"/>
<dbReference type="RefSeq" id="WP_088258954.1">
    <property type="nucleotide sequence ID" value="NZ_NIDE01000017.1"/>
</dbReference>
<evidence type="ECO:0000256" key="1">
    <source>
        <dbReference type="PROSITE-ProRule" id="PRU00285"/>
    </source>
</evidence>
<dbReference type="PANTHER" id="PTHR11527">
    <property type="entry name" value="HEAT-SHOCK PROTEIN 20 FAMILY MEMBER"/>
    <property type="match status" value="1"/>
</dbReference>
<dbReference type="InterPro" id="IPR008978">
    <property type="entry name" value="HSP20-like_chaperone"/>
</dbReference>
<proteinExistence type="inferred from homology"/>
<keyword evidence="6" id="KW-1185">Reference proteome</keyword>
<dbReference type="EMBL" id="NIDE01000017">
    <property type="protein sequence ID" value="OWK35852.1"/>
    <property type="molecule type" value="Genomic_DNA"/>
</dbReference>
<feature type="compositionally biased region" description="Basic and acidic residues" evidence="3">
    <location>
        <begin position="1"/>
        <end position="18"/>
    </location>
</feature>
<dbReference type="PROSITE" id="PS01031">
    <property type="entry name" value="SHSP"/>
    <property type="match status" value="1"/>
</dbReference>
<dbReference type="OrthoDB" id="9792695at2"/>
<dbReference type="InterPro" id="IPR002068">
    <property type="entry name" value="A-crystallin/Hsp20_dom"/>
</dbReference>
<feature type="region of interest" description="Disordered" evidence="3">
    <location>
        <begin position="1"/>
        <end position="20"/>
    </location>
</feature>
<reference evidence="6" key="1">
    <citation type="submission" date="2017-06" db="EMBL/GenBank/DDBJ databases">
        <title>Genome analysis of Fimbriiglobus ruber SP5, the first member of the order Planctomycetales with confirmed chitinolytic capability.</title>
        <authorList>
            <person name="Ravin N.V."/>
            <person name="Rakitin A.L."/>
            <person name="Ivanova A.A."/>
            <person name="Beletsky A.V."/>
            <person name="Kulichevskaya I.S."/>
            <person name="Mardanov A.V."/>
            <person name="Dedysh S.N."/>
        </authorList>
    </citation>
    <scope>NUCLEOTIDE SEQUENCE [LARGE SCALE GENOMIC DNA]</scope>
    <source>
        <strain evidence="6">SP5</strain>
    </source>
</reference>
<evidence type="ECO:0000259" key="4">
    <source>
        <dbReference type="PROSITE" id="PS01031"/>
    </source>
</evidence>
<sequence>MAENHQELAEKSRGDSREVTVTPRIDLLESEDELLLLADVPGVQPDNVDIRFENGELTVHGRRQPSHDDKKRAAWEYEVTNYFRSFRVTEQIAADKIAAELKNGVLTLRLPKVEAVKPRRIAVRG</sequence>